<proteinExistence type="predicted"/>
<dbReference type="CTD" id="20247143"/>
<feature type="non-terminal residue" evidence="3">
    <location>
        <position position="261"/>
    </location>
</feature>
<dbReference type="STRING" id="225164.V3ZMG6"/>
<protein>
    <recommendedName>
        <fullName evidence="5">5-azacytidine-induced protein 1</fullName>
    </recommendedName>
</protein>
<name>V3ZMG6_LOTGI</name>
<dbReference type="GO" id="GO:0034451">
    <property type="term" value="C:centriolar satellite"/>
    <property type="evidence" value="ECO:0007669"/>
    <property type="project" value="TreeGrafter"/>
</dbReference>
<sequence length="261" mass="31437">MLQKALNQQRELTVRHAKETEKEMSKRLDVQKDEYEEAIKRHLSFIDQLIDDKKSLSEKCESLVKELKTVDKKYQDKIKTLDDSHGMEISKLKDIHSAAEKLRREKWIEDKTKKIKEMTVKGLEPEIQRLIAKHKSEMKKVKQIHDAELLQADERAAQRYVTMTEELRDQLAREKEEACRRERELAKERYEKQLQQEELAYQQQRRRLYSEVQEEKDRVSTQGSRQRSELETLRRQLEDNHRLALDAMKTEFEKSREEQEK</sequence>
<evidence type="ECO:0008006" key="5">
    <source>
        <dbReference type="Google" id="ProtNLM"/>
    </source>
</evidence>
<feature type="compositionally biased region" description="Polar residues" evidence="2">
    <location>
        <begin position="1"/>
        <end position="11"/>
    </location>
</feature>
<feature type="compositionally biased region" description="Basic and acidic residues" evidence="2">
    <location>
        <begin position="12"/>
        <end position="28"/>
    </location>
</feature>
<evidence type="ECO:0000313" key="4">
    <source>
        <dbReference type="Proteomes" id="UP000030746"/>
    </source>
</evidence>
<feature type="compositionally biased region" description="Basic and acidic residues" evidence="2">
    <location>
        <begin position="226"/>
        <end position="261"/>
    </location>
</feature>
<dbReference type="Proteomes" id="UP000030746">
    <property type="component" value="Unassembled WGS sequence"/>
</dbReference>
<organism evidence="3 4">
    <name type="scientific">Lottia gigantea</name>
    <name type="common">Giant owl limpet</name>
    <dbReference type="NCBI Taxonomy" id="225164"/>
    <lineage>
        <taxon>Eukaryota</taxon>
        <taxon>Metazoa</taxon>
        <taxon>Spiralia</taxon>
        <taxon>Lophotrochozoa</taxon>
        <taxon>Mollusca</taxon>
        <taxon>Gastropoda</taxon>
        <taxon>Patellogastropoda</taxon>
        <taxon>Lottioidea</taxon>
        <taxon>Lottiidae</taxon>
        <taxon>Lottia</taxon>
    </lineage>
</organism>
<feature type="region of interest" description="Disordered" evidence="2">
    <location>
        <begin position="210"/>
        <end position="261"/>
    </location>
</feature>
<accession>V3ZMG6</accession>
<dbReference type="GeneID" id="20247143"/>
<dbReference type="PANTHER" id="PTHR31540:SF1">
    <property type="entry name" value="CENTROSOMAL PROTEIN OF 131 KDA"/>
    <property type="match status" value="1"/>
</dbReference>
<feature type="region of interest" description="Disordered" evidence="2">
    <location>
        <begin position="1"/>
        <end position="28"/>
    </location>
</feature>
<dbReference type="RefSeq" id="XP_009067326.1">
    <property type="nucleotide sequence ID" value="XM_009069078.1"/>
</dbReference>
<dbReference type="PANTHER" id="PTHR31540">
    <property type="entry name" value="CENTROSOMAL PROTEIN OF 131 KDA"/>
    <property type="match status" value="1"/>
</dbReference>
<reference evidence="3 4" key="1">
    <citation type="journal article" date="2013" name="Nature">
        <title>Insights into bilaterian evolution from three spiralian genomes.</title>
        <authorList>
            <person name="Simakov O."/>
            <person name="Marletaz F."/>
            <person name="Cho S.J."/>
            <person name="Edsinger-Gonzales E."/>
            <person name="Havlak P."/>
            <person name="Hellsten U."/>
            <person name="Kuo D.H."/>
            <person name="Larsson T."/>
            <person name="Lv J."/>
            <person name="Arendt D."/>
            <person name="Savage R."/>
            <person name="Osoegawa K."/>
            <person name="de Jong P."/>
            <person name="Grimwood J."/>
            <person name="Chapman J.A."/>
            <person name="Shapiro H."/>
            <person name="Aerts A."/>
            <person name="Otillar R.P."/>
            <person name="Terry A.Y."/>
            <person name="Boore J.L."/>
            <person name="Grigoriev I.V."/>
            <person name="Lindberg D.R."/>
            <person name="Seaver E.C."/>
            <person name="Weisblat D.A."/>
            <person name="Putnam N.H."/>
            <person name="Rokhsar D.S."/>
        </authorList>
    </citation>
    <scope>NUCLEOTIDE SEQUENCE [LARGE SCALE GENOMIC DNA]</scope>
</reference>
<dbReference type="EMBL" id="KB204066">
    <property type="protein sequence ID" value="ESO82026.1"/>
    <property type="molecule type" value="Genomic_DNA"/>
</dbReference>
<dbReference type="HOGENOM" id="CLU_1067824_0_0_1"/>
<evidence type="ECO:0000313" key="3">
    <source>
        <dbReference type="EMBL" id="ESO82026.1"/>
    </source>
</evidence>
<dbReference type="KEGG" id="lgi:LOTGIDRAFT_223661"/>
<feature type="coiled-coil region" evidence="1">
    <location>
        <begin position="157"/>
        <end position="207"/>
    </location>
</feature>
<dbReference type="OrthoDB" id="197735at2759"/>
<dbReference type="OMA" id="EACSHER"/>
<dbReference type="GO" id="GO:0035735">
    <property type="term" value="P:intraciliary transport involved in cilium assembly"/>
    <property type="evidence" value="ECO:0007669"/>
    <property type="project" value="InterPro"/>
</dbReference>
<dbReference type="GO" id="GO:0010824">
    <property type="term" value="P:regulation of centrosome duplication"/>
    <property type="evidence" value="ECO:0007669"/>
    <property type="project" value="TreeGrafter"/>
</dbReference>
<keyword evidence="1" id="KW-0175">Coiled coil</keyword>
<dbReference type="AlphaFoldDB" id="V3ZMG6"/>
<dbReference type="GO" id="GO:0005929">
    <property type="term" value="C:cilium"/>
    <property type="evidence" value="ECO:0007669"/>
    <property type="project" value="GOC"/>
</dbReference>
<gene>
    <name evidence="3" type="ORF">LOTGIDRAFT_223661</name>
</gene>
<evidence type="ECO:0000256" key="2">
    <source>
        <dbReference type="SAM" id="MobiDB-lite"/>
    </source>
</evidence>
<keyword evidence="4" id="KW-1185">Reference proteome</keyword>
<evidence type="ECO:0000256" key="1">
    <source>
        <dbReference type="SAM" id="Coils"/>
    </source>
</evidence>
<dbReference type="InterPro" id="IPR030465">
    <property type="entry name" value="CEP131"/>
</dbReference>